<proteinExistence type="predicted"/>
<sequence>SIEVSSCRMLALVDTVPTSCVFVCDAFYDTLWQYCYTGMIKLYKPKNCIIEPYLYHSTHIT</sequence>
<reference evidence="1 2" key="1">
    <citation type="submission" date="2016-10" db="EMBL/GenBank/DDBJ databases">
        <authorList>
            <person name="de Groot N.N."/>
        </authorList>
    </citation>
    <scope>NUCLEOTIDE SEQUENCE [LARGE SCALE GENOMIC DNA]</scope>
    <source>
        <strain evidence="1 2">DSM 22187</strain>
    </source>
</reference>
<dbReference type="Proteomes" id="UP000198888">
    <property type="component" value="Unassembled WGS sequence"/>
</dbReference>
<feature type="non-terminal residue" evidence="1">
    <location>
        <position position="1"/>
    </location>
</feature>
<keyword evidence="2" id="KW-1185">Reference proteome</keyword>
<evidence type="ECO:0000313" key="2">
    <source>
        <dbReference type="Proteomes" id="UP000198888"/>
    </source>
</evidence>
<dbReference type="AlphaFoldDB" id="A0A1H6RWI5"/>
<dbReference type="EMBL" id="FNYR01000002">
    <property type="protein sequence ID" value="SEI55905.1"/>
    <property type="molecule type" value="Genomic_DNA"/>
</dbReference>
<protein>
    <submittedName>
        <fullName evidence="1">Uncharacterized protein</fullName>
    </submittedName>
</protein>
<accession>A0A1H6RWI5</accession>
<gene>
    <name evidence="1" type="ORF">SAMN05444271_102244</name>
</gene>
<organism evidence="1 2">
    <name type="scientific">Halohasta litchfieldiae</name>
    <dbReference type="NCBI Taxonomy" id="1073996"/>
    <lineage>
        <taxon>Archaea</taxon>
        <taxon>Methanobacteriati</taxon>
        <taxon>Methanobacteriota</taxon>
        <taxon>Stenosarchaea group</taxon>
        <taxon>Halobacteria</taxon>
        <taxon>Halobacteriales</taxon>
        <taxon>Haloferacaceae</taxon>
        <taxon>Halohasta</taxon>
    </lineage>
</organism>
<evidence type="ECO:0000313" key="1">
    <source>
        <dbReference type="EMBL" id="SEI55905.1"/>
    </source>
</evidence>
<name>A0A1H6RWI5_9EURY</name>